<proteinExistence type="predicted"/>
<evidence type="ECO:0000313" key="1">
    <source>
        <dbReference type="EMBL" id="KAK2170774.1"/>
    </source>
</evidence>
<evidence type="ECO:0000313" key="2">
    <source>
        <dbReference type="Proteomes" id="UP001209878"/>
    </source>
</evidence>
<dbReference type="AlphaFoldDB" id="A0AAD9KGI1"/>
<protein>
    <submittedName>
        <fullName evidence="1">Uncharacterized protein</fullName>
    </submittedName>
</protein>
<organism evidence="1 2">
    <name type="scientific">Ridgeia piscesae</name>
    <name type="common">Tubeworm</name>
    <dbReference type="NCBI Taxonomy" id="27915"/>
    <lineage>
        <taxon>Eukaryota</taxon>
        <taxon>Metazoa</taxon>
        <taxon>Spiralia</taxon>
        <taxon>Lophotrochozoa</taxon>
        <taxon>Annelida</taxon>
        <taxon>Polychaeta</taxon>
        <taxon>Sedentaria</taxon>
        <taxon>Canalipalpata</taxon>
        <taxon>Sabellida</taxon>
        <taxon>Siboglinidae</taxon>
        <taxon>Ridgeia</taxon>
    </lineage>
</organism>
<dbReference type="EMBL" id="JAODUO010001142">
    <property type="protein sequence ID" value="KAK2170774.1"/>
    <property type="molecule type" value="Genomic_DNA"/>
</dbReference>
<comment type="caution">
    <text evidence="1">The sequence shown here is derived from an EMBL/GenBank/DDBJ whole genome shotgun (WGS) entry which is preliminary data.</text>
</comment>
<accession>A0AAD9KGI1</accession>
<keyword evidence="2" id="KW-1185">Reference proteome</keyword>
<reference evidence="1" key="1">
    <citation type="journal article" date="2023" name="Mol. Biol. Evol.">
        <title>Third-Generation Sequencing Reveals the Adaptive Role of the Epigenome in Three Deep-Sea Polychaetes.</title>
        <authorList>
            <person name="Perez M."/>
            <person name="Aroh O."/>
            <person name="Sun Y."/>
            <person name="Lan Y."/>
            <person name="Juniper S.K."/>
            <person name="Young C.R."/>
            <person name="Angers B."/>
            <person name="Qian P.Y."/>
        </authorList>
    </citation>
    <scope>NUCLEOTIDE SEQUENCE</scope>
    <source>
        <strain evidence="1">R07B-5</strain>
    </source>
</reference>
<name>A0AAD9KGI1_RIDPI</name>
<gene>
    <name evidence="1" type="ORF">NP493_1143g01010</name>
</gene>
<dbReference type="Proteomes" id="UP001209878">
    <property type="component" value="Unassembled WGS sequence"/>
</dbReference>
<sequence length="60" mass="7416">MERSMLNVTYRNRKANTWVRDKTKLTDVIEKVRRRKWTCAGHVSRIRDNRWTLRVTTWKP</sequence>